<proteinExistence type="predicted"/>
<dbReference type="RefSeq" id="WP_095917049.1">
    <property type="nucleotide sequence ID" value="NZ_CP022388.1"/>
</dbReference>
<gene>
    <name evidence="1" type="ORF">CGC56_04990</name>
</gene>
<dbReference type="EMBL" id="CP022388">
    <property type="protein sequence ID" value="ATA91581.1"/>
    <property type="molecule type" value="Genomic_DNA"/>
</dbReference>
<name>A0A250G2W8_9FLAO</name>
<evidence type="ECO:0000313" key="2">
    <source>
        <dbReference type="Proteomes" id="UP000243136"/>
    </source>
</evidence>
<reference evidence="2" key="1">
    <citation type="submission" date="2017-06" db="EMBL/GenBank/DDBJ databases">
        <title>Capnocytophaga spp. assemblies.</title>
        <authorList>
            <person name="Gulvik C.A."/>
        </authorList>
    </citation>
    <scope>NUCLEOTIDE SEQUENCE [LARGE SCALE GENOMIC DNA]</scope>
    <source>
        <strain evidence="2">H5594</strain>
    </source>
</reference>
<sequence>MELNNFFLRVATGNPEIVKNVVQYFNETYGTDFSIRSIEDLDGVTFVLINTNSASIDDIYLLGFFHGAEIQNLRQKGEIDW</sequence>
<accession>A0A250G2W8</accession>
<evidence type="ECO:0000313" key="1">
    <source>
        <dbReference type="EMBL" id="ATA91581.1"/>
    </source>
</evidence>
<protein>
    <submittedName>
        <fullName evidence="1">Uncharacterized protein</fullName>
    </submittedName>
</protein>
<organism evidence="1 2">
    <name type="scientific">Capnocytophaga canimorsus</name>
    <dbReference type="NCBI Taxonomy" id="28188"/>
    <lineage>
        <taxon>Bacteria</taxon>
        <taxon>Pseudomonadati</taxon>
        <taxon>Bacteroidota</taxon>
        <taxon>Flavobacteriia</taxon>
        <taxon>Flavobacteriales</taxon>
        <taxon>Flavobacteriaceae</taxon>
        <taxon>Capnocytophaga</taxon>
    </lineage>
</organism>
<dbReference type="Proteomes" id="UP000243136">
    <property type="component" value="Chromosome"/>
</dbReference>
<dbReference type="AlphaFoldDB" id="A0A250G2W8"/>